<evidence type="ECO:0000313" key="1">
    <source>
        <dbReference type="EMBL" id="RRT33859.1"/>
    </source>
</evidence>
<dbReference type="EMBL" id="AMZH03028074">
    <property type="protein sequence ID" value="RRT33859.1"/>
    <property type="molecule type" value="Genomic_DNA"/>
</dbReference>
<dbReference type="Proteomes" id="UP000287651">
    <property type="component" value="Unassembled WGS sequence"/>
</dbReference>
<organism evidence="1 2">
    <name type="scientific">Ensete ventricosum</name>
    <name type="common">Abyssinian banana</name>
    <name type="synonym">Musa ensete</name>
    <dbReference type="NCBI Taxonomy" id="4639"/>
    <lineage>
        <taxon>Eukaryota</taxon>
        <taxon>Viridiplantae</taxon>
        <taxon>Streptophyta</taxon>
        <taxon>Embryophyta</taxon>
        <taxon>Tracheophyta</taxon>
        <taxon>Spermatophyta</taxon>
        <taxon>Magnoliopsida</taxon>
        <taxon>Liliopsida</taxon>
        <taxon>Zingiberales</taxon>
        <taxon>Musaceae</taxon>
        <taxon>Ensete</taxon>
    </lineage>
</organism>
<reference evidence="1 2" key="1">
    <citation type="journal article" date="2014" name="Agronomy (Basel)">
        <title>A Draft Genome Sequence for Ensete ventricosum, the Drought-Tolerant Tree Against Hunger.</title>
        <authorList>
            <person name="Harrison J."/>
            <person name="Moore K.A."/>
            <person name="Paszkiewicz K."/>
            <person name="Jones T."/>
            <person name="Grant M."/>
            <person name="Ambacheew D."/>
            <person name="Muzemil S."/>
            <person name="Studholme D.J."/>
        </authorList>
    </citation>
    <scope>NUCLEOTIDE SEQUENCE [LARGE SCALE GENOMIC DNA]</scope>
</reference>
<dbReference type="PANTHER" id="PTHR16038:SF4">
    <property type="entry name" value="WD REPEAT-CONTAINING PROTEIN 74"/>
    <property type="match status" value="1"/>
</dbReference>
<accession>A0A426X314</accession>
<dbReference type="PANTHER" id="PTHR16038">
    <property type="entry name" value="NOP SEVEN ASSOCIATED PROTEIN 1"/>
    <property type="match status" value="1"/>
</dbReference>
<name>A0A426X314_ENSVE</name>
<evidence type="ECO:0000313" key="2">
    <source>
        <dbReference type="Proteomes" id="UP000287651"/>
    </source>
</evidence>
<dbReference type="AlphaFoldDB" id="A0A426X314"/>
<gene>
    <name evidence="1" type="ORF">B296_00049011</name>
</gene>
<sequence length="95" mass="10389">FEKPKGFKKMPRTSAVECPGCAPLRALTTDVRLYDTSAKRRPVISVDFRESPIKAVCEDLDGYTVYVGNGSGDLASFDMRTGKSHNSTCTPCAMH</sequence>
<dbReference type="GO" id="GO:0005730">
    <property type="term" value="C:nucleolus"/>
    <property type="evidence" value="ECO:0007669"/>
    <property type="project" value="InterPro"/>
</dbReference>
<comment type="caution">
    <text evidence="1">The sequence shown here is derived from an EMBL/GenBank/DDBJ whole genome shotgun (WGS) entry which is preliminary data.</text>
</comment>
<dbReference type="SUPFAM" id="SSF50998">
    <property type="entry name" value="Quinoprotein alcohol dehydrogenase-like"/>
    <property type="match status" value="1"/>
</dbReference>
<feature type="non-terminal residue" evidence="1">
    <location>
        <position position="1"/>
    </location>
</feature>
<dbReference type="InterPro" id="IPR011047">
    <property type="entry name" value="Quinoprotein_ADH-like_sf"/>
</dbReference>
<dbReference type="GO" id="GO:0030687">
    <property type="term" value="C:preribosome, large subunit precursor"/>
    <property type="evidence" value="ECO:0007669"/>
    <property type="project" value="TreeGrafter"/>
</dbReference>
<dbReference type="GO" id="GO:0042273">
    <property type="term" value="P:ribosomal large subunit biogenesis"/>
    <property type="evidence" value="ECO:0007669"/>
    <property type="project" value="InterPro"/>
</dbReference>
<proteinExistence type="predicted"/>
<dbReference type="InterPro" id="IPR037379">
    <property type="entry name" value="WDR74/Nsa1"/>
</dbReference>
<protein>
    <submittedName>
        <fullName evidence="1">Uncharacterized protein</fullName>
    </submittedName>
</protein>